<dbReference type="GO" id="GO:0000122">
    <property type="term" value="P:negative regulation of transcription by RNA polymerase II"/>
    <property type="evidence" value="ECO:0007669"/>
    <property type="project" value="InterPro"/>
</dbReference>
<proteinExistence type="inferred from homology"/>
<dbReference type="Pfam" id="PF15313">
    <property type="entry name" value="HEXIM"/>
    <property type="match status" value="1"/>
</dbReference>
<sequence length="264" mass="30080">MKAEEKNISFGGENTSDVSVSPSDEDRKNGVNGAEHYSDQSGIPRKRKRRRIKGGGRHHKKWKPYDKLTWPEKKALEDKETIRATQKREEAFASGHPVAPYNTTQFLMEDHIQSEASPDLLDVENGENINSSLRDSFHSDADGSSDLEYGADEDETFLAKEFSEAYDNIHAERLQTMSKEQLVKDYVELERKVETLEKKLKDSNQNKRLRADENSDGTSLSSSGEELQDLAALKNVGEEMKRLREDNIKMKEQIEELKKKNGGF</sequence>
<comment type="subcellular location">
    <subcellularLocation>
        <location evidence="1">Nucleus</location>
    </subcellularLocation>
</comment>
<feature type="compositionally biased region" description="Acidic residues" evidence="9">
    <location>
        <begin position="143"/>
        <end position="152"/>
    </location>
</feature>
<dbReference type="OMA" id="WEEKQQF"/>
<dbReference type="AlphaFoldDB" id="V4A0Q6"/>
<evidence type="ECO:0000256" key="5">
    <source>
        <dbReference type="ARBA" id="ARBA00023054"/>
    </source>
</evidence>
<dbReference type="GO" id="GO:0005654">
    <property type="term" value="C:nucleoplasm"/>
    <property type="evidence" value="ECO:0007669"/>
    <property type="project" value="TreeGrafter"/>
</dbReference>
<dbReference type="STRING" id="225164.V4A0Q6"/>
<dbReference type="CTD" id="20232859"/>
<feature type="compositionally biased region" description="Basic and acidic residues" evidence="9">
    <location>
        <begin position="200"/>
        <end position="213"/>
    </location>
</feature>
<feature type="region of interest" description="Disordered" evidence="9">
    <location>
        <begin position="200"/>
        <end position="227"/>
    </location>
</feature>
<evidence type="ECO:0000313" key="11">
    <source>
        <dbReference type="Proteomes" id="UP000030746"/>
    </source>
</evidence>
<evidence type="ECO:0000256" key="8">
    <source>
        <dbReference type="SAM" id="Coils"/>
    </source>
</evidence>
<evidence type="ECO:0000256" key="4">
    <source>
        <dbReference type="ARBA" id="ARBA00023015"/>
    </source>
</evidence>
<dbReference type="PANTHER" id="PTHR13469:SF8">
    <property type="entry name" value="HEXIM P-TEFB COMPLEX SUBUNIT 1"/>
    <property type="match status" value="1"/>
</dbReference>
<feature type="compositionally biased region" description="Polar residues" evidence="9">
    <location>
        <begin position="12"/>
        <end position="22"/>
    </location>
</feature>
<dbReference type="PRINTS" id="PR02094">
    <property type="entry name" value="HEXIMFAMILY"/>
</dbReference>
<evidence type="ECO:0000256" key="6">
    <source>
        <dbReference type="ARBA" id="ARBA00023163"/>
    </source>
</evidence>
<reference evidence="10 11" key="1">
    <citation type="journal article" date="2013" name="Nature">
        <title>Insights into bilaterian evolution from three spiralian genomes.</title>
        <authorList>
            <person name="Simakov O."/>
            <person name="Marletaz F."/>
            <person name="Cho S.J."/>
            <person name="Edsinger-Gonzales E."/>
            <person name="Havlak P."/>
            <person name="Hellsten U."/>
            <person name="Kuo D.H."/>
            <person name="Larsson T."/>
            <person name="Lv J."/>
            <person name="Arendt D."/>
            <person name="Savage R."/>
            <person name="Osoegawa K."/>
            <person name="de Jong P."/>
            <person name="Grimwood J."/>
            <person name="Chapman J.A."/>
            <person name="Shapiro H."/>
            <person name="Aerts A."/>
            <person name="Otillar R.P."/>
            <person name="Terry A.Y."/>
            <person name="Boore J.L."/>
            <person name="Grigoriev I.V."/>
            <person name="Lindberg D.R."/>
            <person name="Seaver E.C."/>
            <person name="Weisblat D.A."/>
            <person name="Putnam N.H."/>
            <person name="Rokhsar D.S."/>
        </authorList>
    </citation>
    <scope>NUCLEOTIDE SEQUENCE [LARGE SCALE GENOMIC DNA]</scope>
</reference>
<dbReference type="PANTHER" id="PTHR13469">
    <property type="entry name" value="HEXAMETHYLENE BISACETAMIDE INDUCIBLE 1"/>
    <property type="match status" value="1"/>
</dbReference>
<protein>
    <recommendedName>
        <fullName evidence="12">HEXIM P-TEFb complex subunit 1</fullName>
    </recommendedName>
</protein>
<evidence type="ECO:0000256" key="3">
    <source>
        <dbReference type="ARBA" id="ARBA00022491"/>
    </source>
</evidence>
<dbReference type="RefSeq" id="XP_009062530.1">
    <property type="nucleotide sequence ID" value="XM_009064282.1"/>
</dbReference>
<keyword evidence="6" id="KW-0804">Transcription</keyword>
<dbReference type="GeneID" id="20232859"/>
<comment type="similarity">
    <text evidence="2">Belongs to the HEXIM family.</text>
</comment>
<organism evidence="10 11">
    <name type="scientific">Lottia gigantea</name>
    <name type="common">Giant owl limpet</name>
    <dbReference type="NCBI Taxonomy" id="225164"/>
    <lineage>
        <taxon>Eukaryota</taxon>
        <taxon>Metazoa</taxon>
        <taxon>Spiralia</taxon>
        <taxon>Lophotrochozoa</taxon>
        <taxon>Mollusca</taxon>
        <taxon>Gastropoda</taxon>
        <taxon>Patellogastropoda</taxon>
        <taxon>Lottioidea</taxon>
        <taxon>Lottiidae</taxon>
        <taxon>Lottia</taxon>
    </lineage>
</organism>
<feature type="compositionally biased region" description="Basic residues" evidence="9">
    <location>
        <begin position="44"/>
        <end position="62"/>
    </location>
</feature>
<dbReference type="Proteomes" id="UP000030746">
    <property type="component" value="Unassembled WGS sequence"/>
</dbReference>
<evidence type="ECO:0008006" key="12">
    <source>
        <dbReference type="Google" id="ProtNLM"/>
    </source>
</evidence>
<dbReference type="GO" id="GO:0097322">
    <property type="term" value="F:7SK snRNA binding"/>
    <property type="evidence" value="ECO:0007669"/>
    <property type="project" value="TreeGrafter"/>
</dbReference>
<keyword evidence="7" id="KW-0539">Nucleus</keyword>
<feature type="region of interest" description="Disordered" evidence="9">
    <location>
        <begin position="111"/>
        <end position="152"/>
    </location>
</feature>
<evidence type="ECO:0000256" key="2">
    <source>
        <dbReference type="ARBA" id="ARBA00008409"/>
    </source>
</evidence>
<name>V4A0Q6_LOTGI</name>
<dbReference type="OrthoDB" id="10058500at2759"/>
<dbReference type="HOGENOM" id="CLU_066028_3_0_1"/>
<feature type="region of interest" description="Disordered" evidence="9">
    <location>
        <begin position="1"/>
        <end position="66"/>
    </location>
</feature>
<feature type="compositionally biased region" description="Polar residues" evidence="9">
    <location>
        <begin position="216"/>
        <end position="225"/>
    </location>
</feature>
<keyword evidence="5 8" id="KW-0175">Coiled coil</keyword>
<dbReference type="EMBL" id="KB202990">
    <property type="protein sequence ID" value="ESO86836.1"/>
    <property type="molecule type" value="Genomic_DNA"/>
</dbReference>
<keyword evidence="11" id="KW-1185">Reference proteome</keyword>
<accession>V4A0Q6</accession>
<dbReference type="GO" id="GO:0004861">
    <property type="term" value="F:cyclin-dependent protein serine/threonine kinase inhibitor activity"/>
    <property type="evidence" value="ECO:0007669"/>
    <property type="project" value="InterPro"/>
</dbReference>
<evidence type="ECO:0000313" key="10">
    <source>
        <dbReference type="EMBL" id="ESO86836.1"/>
    </source>
</evidence>
<evidence type="ECO:0000256" key="1">
    <source>
        <dbReference type="ARBA" id="ARBA00004123"/>
    </source>
</evidence>
<dbReference type="KEGG" id="lgi:LOTGIDRAFT_128589"/>
<feature type="coiled-coil region" evidence="8">
    <location>
        <begin position="233"/>
        <end position="260"/>
    </location>
</feature>
<evidence type="ECO:0000256" key="9">
    <source>
        <dbReference type="SAM" id="MobiDB-lite"/>
    </source>
</evidence>
<keyword evidence="4" id="KW-0805">Transcription regulation</keyword>
<dbReference type="GO" id="GO:0005737">
    <property type="term" value="C:cytoplasm"/>
    <property type="evidence" value="ECO:0007669"/>
    <property type="project" value="InterPro"/>
</dbReference>
<dbReference type="Gene3D" id="6.10.250.2910">
    <property type="match status" value="1"/>
</dbReference>
<evidence type="ECO:0000256" key="7">
    <source>
        <dbReference type="ARBA" id="ARBA00023242"/>
    </source>
</evidence>
<keyword evidence="3" id="KW-0678">Repressor</keyword>
<gene>
    <name evidence="10" type="ORF">LOTGIDRAFT_128589</name>
</gene>
<dbReference type="InterPro" id="IPR024872">
    <property type="entry name" value="HEXIM"/>
</dbReference>